<evidence type="ECO:0000313" key="3">
    <source>
        <dbReference type="Proteomes" id="UP001595712"/>
    </source>
</evidence>
<keyword evidence="3" id="KW-1185">Reference proteome</keyword>
<name>A0ABV7Q207_9ACTN</name>
<dbReference type="EMBL" id="JBHRWO010000012">
    <property type="protein sequence ID" value="MFC3493897.1"/>
    <property type="molecule type" value="Genomic_DNA"/>
</dbReference>
<accession>A0ABV7Q207</accession>
<keyword evidence="1" id="KW-1133">Transmembrane helix</keyword>
<dbReference type="Proteomes" id="UP001595712">
    <property type="component" value="Unassembled WGS sequence"/>
</dbReference>
<gene>
    <name evidence="2" type="ORF">ACFO8M_15565</name>
</gene>
<sequence>MPAAAWLRENRLSKNLFVIAPDSTASEAEIAAAMDRHDGLSGGWAGPKPGWYKTVERVGRWWYLIAAALGSVLFIIFAPTDDTAWMKALFGISAGPIILLVIQLLVYGIAWVQAKLTGGDKKAVLREANKVARPAAFDNDKVGTILAMGLSDEPELHRLCWTASGVGEQGRGAALDQIRELWRRADPEAAAEMDEMIRDTQEELARFRKDHKG</sequence>
<proteinExistence type="predicted"/>
<protein>
    <submittedName>
        <fullName evidence="2">Uncharacterized protein</fullName>
    </submittedName>
</protein>
<keyword evidence="1" id="KW-0812">Transmembrane</keyword>
<feature type="transmembrane region" description="Helical" evidence="1">
    <location>
        <begin position="90"/>
        <end position="112"/>
    </location>
</feature>
<evidence type="ECO:0000313" key="2">
    <source>
        <dbReference type="EMBL" id="MFC3493897.1"/>
    </source>
</evidence>
<reference evidence="3" key="1">
    <citation type="journal article" date="2019" name="Int. J. Syst. Evol. Microbiol.">
        <title>The Global Catalogue of Microorganisms (GCM) 10K type strain sequencing project: providing services to taxonomists for standard genome sequencing and annotation.</title>
        <authorList>
            <consortium name="The Broad Institute Genomics Platform"/>
            <consortium name="The Broad Institute Genome Sequencing Center for Infectious Disease"/>
            <person name="Wu L."/>
            <person name="Ma J."/>
        </authorList>
    </citation>
    <scope>NUCLEOTIDE SEQUENCE [LARGE SCALE GENOMIC DNA]</scope>
    <source>
        <strain evidence="3">CGMCC 4.7396</strain>
    </source>
</reference>
<organism evidence="2 3">
    <name type="scientific">Glycomyces rhizosphaerae</name>
    <dbReference type="NCBI Taxonomy" id="2054422"/>
    <lineage>
        <taxon>Bacteria</taxon>
        <taxon>Bacillati</taxon>
        <taxon>Actinomycetota</taxon>
        <taxon>Actinomycetes</taxon>
        <taxon>Glycomycetales</taxon>
        <taxon>Glycomycetaceae</taxon>
        <taxon>Glycomyces</taxon>
    </lineage>
</organism>
<dbReference type="RefSeq" id="WP_387977160.1">
    <property type="nucleotide sequence ID" value="NZ_JBHRWO010000012.1"/>
</dbReference>
<comment type="caution">
    <text evidence="2">The sequence shown here is derived from an EMBL/GenBank/DDBJ whole genome shotgun (WGS) entry which is preliminary data.</text>
</comment>
<feature type="transmembrane region" description="Helical" evidence="1">
    <location>
        <begin position="61"/>
        <end position="78"/>
    </location>
</feature>
<evidence type="ECO:0000256" key="1">
    <source>
        <dbReference type="SAM" id="Phobius"/>
    </source>
</evidence>
<keyword evidence="1" id="KW-0472">Membrane</keyword>